<dbReference type="EMBL" id="LBQX01000043">
    <property type="protein sequence ID" value="KKP85755.1"/>
    <property type="molecule type" value="Genomic_DNA"/>
</dbReference>
<dbReference type="InterPro" id="IPR002125">
    <property type="entry name" value="CMP_dCMP_dom"/>
</dbReference>
<dbReference type="SUPFAM" id="SSF53927">
    <property type="entry name" value="Cytidine deaminase-like"/>
    <property type="match status" value="1"/>
</dbReference>
<organism evidence="2 3">
    <name type="scientific">Candidatus Roizmanbacteria bacterium GW2011_GWA2_35_8</name>
    <dbReference type="NCBI Taxonomy" id="1618479"/>
    <lineage>
        <taxon>Bacteria</taxon>
        <taxon>Candidatus Roizmaniibacteriota</taxon>
    </lineage>
</organism>
<proteinExistence type="predicted"/>
<dbReference type="AlphaFoldDB" id="A0A0G0FEJ4"/>
<protein>
    <submittedName>
        <fullName evidence="2">Guanine deaminase</fullName>
    </submittedName>
</protein>
<evidence type="ECO:0000259" key="1">
    <source>
        <dbReference type="PROSITE" id="PS51747"/>
    </source>
</evidence>
<comment type="caution">
    <text evidence="2">The sequence shown here is derived from an EMBL/GenBank/DDBJ whole genome shotgun (WGS) entry which is preliminary data.</text>
</comment>
<dbReference type="Gene3D" id="3.40.140.10">
    <property type="entry name" value="Cytidine Deaminase, domain 2"/>
    <property type="match status" value="1"/>
</dbReference>
<dbReference type="GO" id="GO:0047974">
    <property type="term" value="F:guanosine deaminase activity"/>
    <property type="evidence" value="ECO:0007669"/>
    <property type="project" value="TreeGrafter"/>
</dbReference>
<dbReference type="GO" id="GO:0006152">
    <property type="term" value="P:purine nucleoside catabolic process"/>
    <property type="evidence" value="ECO:0007669"/>
    <property type="project" value="TreeGrafter"/>
</dbReference>
<dbReference type="PANTHER" id="PTHR11079:SF161">
    <property type="entry name" value="CMP_DCMP-TYPE DEAMINASE DOMAIN-CONTAINING PROTEIN"/>
    <property type="match status" value="1"/>
</dbReference>
<dbReference type="PANTHER" id="PTHR11079">
    <property type="entry name" value="CYTOSINE DEAMINASE FAMILY MEMBER"/>
    <property type="match status" value="1"/>
</dbReference>
<dbReference type="CDD" id="cd01285">
    <property type="entry name" value="nucleoside_deaminase"/>
    <property type="match status" value="1"/>
</dbReference>
<dbReference type="Pfam" id="PF00383">
    <property type="entry name" value="dCMP_cyt_deam_1"/>
    <property type="match status" value="1"/>
</dbReference>
<dbReference type="Proteomes" id="UP000034536">
    <property type="component" value="Unassembled WGS sequence"/>
</dbReference>
<evidence type="ECO:0000313" key="3">
    <source>
        <dbReference type="Proteomes" id="UP000034536"/>
    </source>
</evidence>
<feature type="domain" description="CMP/dCMP-type deaminase" evidence="1">
    <location>
        <begin position="1"/>
        <end position="128"/>
    </location>
</feature>
<dbReference type="PROSITE" id="PS51747">
    <property type="entry name" value="CYT_DCMP_DEAMINASES_2"/>
    <property type="match status" value="1"/>
</dbReference>
<sequence length="157" mass="18261">MHEEQIMKELIEYGYEKLDNNNAYPFCSFVVRNGVIISKGYNSKVNLFGDKTTHGEMEALSIACKTLQLKDLIFGKEYELYTTCEPCLACFDTALWHRIGKIVFSVGKSDFPEYFHDHPYSIEDFEKQNPNFIIIKNKILHNEGIALFNKAKQKYGW</sequence>
<accession>A0A0G0FEJ4</accession>
<reference evidence="2 3" key="1">
    <citation type="journal article" date="2015" name="Nature">
        <title>rRNA introns, odd ribosomes, and small enigmatic genomes across a large radiation of phyla.</title>
        <authorList>
            <person name="Brown C.T."/>
            <person name="Hug L.A."/>
            <person name="Thomas B.C."/>
            <person name="Sharon I."/>
            <person name="Castelle C.J."/>
            <person name="Singh A."/>
            <person name="Wilkins M.J."/>
            <person name="Williams K.H."/>
            <person name="Banfield J.F."/>
        </authorList>
    </citation>
    <scope>NUCLEOTIDE SEQUENCE [LARGE SCALE GENOMIC DNA]</scope>
</reference>
<evidence type="ECO:0000313" key="2">
    <source>
        <dbReference type="EMBL" id="KKP85755.1"/>
    </source>
</evidence>
<dbReference type="InterPro" id="IPR016193">
    <property type="entry name" value="Cytidine_deaminase-like"/>
</dbReference>
<name>A0A0G0FEJ4_9BACT</name>
<gene>
    <name evidence="2" type="ORF">UR89_C0043G0010</name>
</gene>